<evidence type="ECO:0000256" key="8">
    <source>
        <dbReference type="ARBA" id="ARBA00023002"/>
    </source>
</evidence>
<dbReference type="PROSITE" id="PS01018">
    <property type="entry name" value="STEROL_REDUCT_2"/>
    <property type="match status" value="1"/>
</dbReference>
<evidence type="ECO:0000256" key="12">
    <source>
        <dbReference type="ARBA" id="ARBA00023166"/>
    </source>
</evidence>
<dbReference type="GO" id="GO:0046165">
    <property type="term" value="P:alcohol biosynthetic process"/>
    <property type="evidence" value="ECO:0007669"/>
    <property type="project" value="UniProtKB-ARBA"/>
</dbReference>
<protein>
    <recommendedName>
        <fullName evidence="16">Delta(14)-sterol reductase ERG24</fullName>
    </recommendedName>
    <alternativeName>
        <fullName evidence="18">C-14 sterol reductase ERG24</fullName>
    </alternativeName>
    <alternativeName>
        <fullName evidence="17">Sterol C14-reductase ERG24</fullName>
    </alternativeName>
</protein>
<comment type="subcellular location">
    <subcellularLocation>
        <location evidence="1">Membrane</location>
        <topology evidence="1">Multi-pass membrane protein</topology>
    </subcellularLocation>
</comment>
<name>A8IA67_CHLRE</name>
<comment type="catalytic activity">
    <reaction evidence="14">
        <text>4,4-dimethyl-5alpha-cholesta-8,24-dien-3beta-ol + NADP(+) = 4,4-dimethyl-5alpha-cholesta-8,14,24-trien-3beta-ol + NADPH + H(+)</text>
        <dbReference type="Rhea" id="RHEA:18561"/>
        <dbReference type="ChEBI" id="CHEBI:15378"/>
        <dbReference type="ChEBI" id="CHEBI:17813"/>
        <dbReference type="ChEBI" id="CHEBI:18364"/>
        <dbReference type="ChEBI" id="CHEBI:57783"/>
        <dbReference type="ChEBI" id="CHEBI:58349"/>
        <dbReference type="EC" id="1.3.1.70"/>
    </reaction>
    <physiologicalReaction direction="right-to-left" evidence="14">
        <dbReference type="Rhea" id="RHEA:18563"/>
    </physiologicalReaction>
</comment>
<keyword evidence="7" id="KW-1133">Transmembrane helix</keyword>
<dbReference type="GO" id="GO:0005789">
    <property type="term" value="C:endoplasmic reticulum membrane"/>
    <property type="evidence" value="ECO:0000318"/>
    <property type="project" value="GO_Central"/>
</dbReference>
<evidence type="ECO:0000256" key="5">
    <source>
        <dbReference type="ARBA" id="ARBA00022857"/>
    </source>
</evidence>
<keyword evidence="8" id="KW-0560">Oxidoreductase</keyword>
<evidence type="ECO:0000256" key="10">
    <source>
        <dbReference type="ARBA" id="ARBA00023098"/>
    </source>
</evidence>
<dbReference type="AlphaFoldDB" id="A8IA67"/>
<keyword evidence="4" id="KW-0812">Transmembrane</keyword>
<keyword evidence="6" id="KW-0752">Steroid biosynthesis</keyword>
<keyword evidence="13" id="KW-0753">Steroid metabolism</keyword>
<dbReference type="KEGG" id="cre:CHLRE_02g076800v5"/>
<dbReference type="PaxDb" id="3055-EDP06826"/>
<dbReference type="InParanoid" id="A8IA67"/>
<evidence type="ECO:0000256" key="9">
    <source>
        <dbReference type="ARBA" id="ARBA00023011"/>
    </source>
</evidence>
<dbReference type="EMBL" id="CM008963">
    <property type="protein sequence ID" value="PNW86199.1"/>
    <property type="molecule type" value="Genomic_DNA"/>
</dbReference>
<evidence type="ECO:0000256" key="18">
    <source>
        <dbReference type="ARBA" id="ARBA00083315"/>
    </source>
</evidence>
<sequence>MGKGGTQHFEFFGPHGPAVLVLVLPAVCYALIIGCNKESCLKLWPEFKLPSLPQTVSFYSNEAMLVYLAWFFGVALLHVILPGQKAEGVVLPNGKRLTYKLNAFRIFLITYGAALYFGFVSRQLDLGWLYDNFAQLLTAAIIFSSALSVYLYASSFRKGALLSGHGATGYPAYDFWMGRELNPRLLGGAFDLKEFCELYPGMMGWALINLGMAHKQWAATGSLTTSMLLVNVFQLYYVVDALWCEKAILTTMDITTDGFGFMLAFGDLAWVPFTFTSCARYLVDYPQHLSVAATCLVLAVKLLGYAVFRGANSQKDMFRANPSDPRVAHLRTLKTERGTQLIISGWWGTARHINYFGDWIMGVAWCMPAGLQGLASVVPYFYCIYFASLLIHRERRDEHACRLKYGKDWDKYCALVRYRIVPYLY</sequence>
<dbReference type="PANTHER" id="PTHR21257:SF52">
    <property type="entry name" value="DELTA(14)-STEROL REDUCTASE TM7SF2"/>
    <property type="match status" value="1"/>
</dbReference>
<evidence type="ECO:0000256" key="1">
    <source>
        <dbReference type="ARBA" id="ARBA00004141"/>
    </source>
</evidence>
<dbReference type="Gramene" id="PNW86199">
    <property type="protein sequence ID" value="PNW86199"/>
    <property type="gene ID" value="CHLRE_02g076800v5"/>
</dbReference>
<evidence type="ECO:0000256" key="14">
    <source>
        <dbReference type="ARBA" id="ARBA00052254"/>
    </source>
</evidence>
<gene>
    <name evidence="19" type="ORF">CHLRE_02g076800v5</name>
</gene>
<dbReference type="GO" id="GO:1902652">
    <property type="term" value="P:secondary alcohol metabolic process"/>
    <property type="evidence" value="ECO:0007669"/>
    <property type="project" value="UniProtKB-ARBA"/>
</dbReference>
<dbReference type="PANTHER" id="PTHR21257">
    <property type="entry name" value="DELTA(14)-STEROL REDUCTASE"/>
    <property type="match status" value="1"/>
</dbReference>
<dbReference type="OMA" id="EWCELRP"/>
<evidence type="ECO:0000256" key="17">
    <source>
        <dbReference type="ARBA" id="ARBA00077841"/>
    </source>
</evidence>
<dbReference type="GO" id="GO:0016126">
    <property type="term" value="P:sterol biosynthetic process"/>
    <property type="evidence" value="ECO:0000318"/>
    <property type="project" value="GO_Central"/>
</dbReference>
<dbReference type="InterPro" id="IPR018083">
    <property type="entry name" value="Sterol_reductase_CS"/>
</dbReference>
<dbReference type="FunFam" id="1.20.120.1630:FF:000009">
    <property type="entry name" value="C-14 sterol reductase"/>
    <property type="match status" value="1"/>
</dbReference>
<dbReference type="OrthoDB" id="5326588at2759"/>
<comment type="pathway">
    <text evidence="15">Steroid biosynthesis; zymosterol biosynthesis; zymosterol from lanosterol: step 2/6.</text>
</comment>
<keyword evidence="11" id="KW-0472">Membrane</keyword>
<keyword evidence="3" id="KW-0444">Lipid biosynthesis</keyword>
<dbReference type="Proteomes" id="UP000006906">
    <property type="component" value="Chromosome 2"/>
</dbReference>
<dbReference type="GO" id="GO:0050613">
    <property type="term" value="F:Delta14-sterol reductase activity"/>
    <property type="evidence" value="ECO:0000318"/>
    <property type="project" value="GO_Central"/>
</dbReference>
<evidence type="ECO:0000256" key="7">
    <source>
        <dbReference type="ARBA" id="ARBA00022989"/>
    </source>
</evidence>
<evidence type="ECO:0000256" key="11">
    <source>
        <dbReference type="ARBA" id="ARBA00023136"/>
    </source>
</evidence>
<evidence type="ECO:0000256" key="6">
    <source>
        <dbReference type="ARBA" id="ARBA00022955"/>
    </source>
</evidence>
<dbReference type="Pfam" id="PF01222">
    <property type="entry name" value="ERG4_ERG24"/>
    <property type="match status" value="1"/>
</dbReference>
<keyword evidence="9" id="KW-0756">Sterol biosynthesis</keyword>
<evidence type="ECO:0000313" key="20">
    <source>
        <dbReference type="Proteomes" id="UP000006906"/>
    </source>
</evidence>
<keyword evidence="10" id="KW-0443">Lipid metabolism</keyword>
<keyword evidence="20" id="KW-1185">Reference proteome</keyword>
<keyword evidence="12" id="KW-1207">Sterol metabolism</keyword>
<evidence type="ECO:0000256" key="2">
    <source>
        <dbReference type="ARBA" id="ARBA00005402"/>
    </source>
</evidence>
<reference evidence="19 20" key="1">
    <citation type="journal article" date="2007" name="Science">
        <title>The Chlamydomonas genome reveals the evolution of key animal and plant functions.</title>
        <authorList>
            <person name="Merchant S.S."/>
            <person name="Prochnik S.E."/>
            <person name="Vallon O."/>
            <person name="Harris E.H."/>
            <person name="Karpowicz S.J."/>
            <person name="Witman G.B."/>
            <person name="Terry A."/>
            <person name="Salamov A."/>
            <person name="Fritz-Laylin L.K."/>
            <person name="Marechal-Drouard L."/>
            <person name="Marshall W.F."/>
            <person name="Qu L.H."/>
            <person name="Nelson D.R."/>
            <person name="Sanderfoot A.A."/>
            <person name="Spalding M.H."/>
            <person name="Kapitonov V.V."/>
            <person name="Ren Q."/>
            <person name="Ferris P."/>
            <person name="Lindquist E."/>
            <person name="Shapiro H."/>
            <person name="Lucas S.M."/>
            <person name="Grimwood J."/>
            <person name="Schmutz J."/>
            <person name="Cardol P."/>
            <person name="Cerutti H."/>
            <person name="Chanfreau G."/>
            <person name="Chen C.L."/>
            <person name="Cognat V."/>
            <person name="Croft M.T."/>
            <person name="Dent R."/>
            <person name="Dutcher S."/>
            <person name="Fernandez E."/>
            <person name="Fukuzawa H."/>
            <person name="Gonzalez-Ballester D."/>
            <person name="Gonzalez-Halphen D."/>
            <person name="Hallmann A."/>
            <person name="Hanikenne M."/>
            <person name="Hippler M."/>
            <person name="Inwood W."/>
            <person name="Jabbari K."/>
            <person name="Kalanon M."/>
            <person name="Kuras R."/>
            <person name="Lefebvre P.A."/>
            <person name="Lemaire S.D."/>
            <person name="Lobanov A.V."/>
            <person name="Lohr M."/>
            <person name="Manuell A."/>
            <person name="Meier I."/>
            <person name="Mets L."/>
            <person name="Mittag M."/>
            <person name="Mittelmeier T."/>
            <person name="Moroney J.V."/>
            <person name="Moseley J."/>
            <person name="Napoli C."/>
            <person name="Nedelcu A.M."/>
            <person name="Niyogi K."/>
            <person name="Novoselov S.V."/>
            <person name="Paulsen I.T."/>
            <person name="Pazour G."/>
            <person name="Purton S."/>
            <person name="Ral J.P."/>
            <person name="Riano-Pachon D.M."/>
            <person name="Riekhof W."/>
            <person name="Rymarquis L."/>
            <person name="Schroda M."/>
            <person name="Stern D."/>
            <person name="Umen J."/>
            <person name="Willows R."/>
            <person name="Wilson N."/>
            <person name="Zimmer S.L."/>
            <person name="Allmer J."/>
            <person name="Balk J."/>
            <person name="Bisova K."/>
            <person name="Chen C.J."/>
            <person name="Elias M."/>
            <person name="Gendler K."/>
            <person name="Hauser C."/>
            <person name="Lamb M.R."/>
            <person name="Ledford H."/>
            <person name="Long J.C."/>
            <person name="Minagawa J."/>
            <person name="Page M.D."/>
            <person name="Pan J."/>
            <person name="Pootakham W."/>
            <person name="Roje S."/>
            <person name="Rose A."/>
            <person name="Stahlberg E."/>
            <person name="Terauchi A.M."/>
            <person name="Yang P."/>
            <person name="Ball S."/>
            <person name="Bowler C."/>
            <person name="Dieckmann C.L."/>
            <person name="Gladyshev V.N."/>
            <person name="Green P."/>
            <person name="Jorgensen R."/>
            <person name="Mayfield S."/>
            <person name="Mueller-Roeber B."/>
            <person name="Rajamani S."/>
            <person name="Sayre R.T."/>
            <person name="Brokstein P."/>
            <person name="Dubchak I."/>
            <person name="Goodstein D."/>
            <person name="Hornick L."/>
            <person name="Huang Y.W."/>
            <person name="Jhaveri J."/>
            <person name="Luo Y."/>
            <person name="Martinez D."/>
            <person name="Ngau W.C."/>
            <person name="Otillar B."/>
            <person name="Poliakov A."/>
            <person name="Porter A."/>
            <person name="Szajkowski L."/>
            <person name="Werner G."/>
            <person name="Zhou K."/>
            <person name="Grigoriev I.V."/>
            <person name="Rokhsar D.S."/>
            <person name="Grossman A.R."/>
        </authorList>
    </citation>
    <scope>NUCLEOTIDE SEQUENCE [LARGE SCALE GENOMIC DNA]</scope>
    <source>
        <strain evidence="20">CC-503</strain>
    </source>
</reference>
<evidence type="ECO:0000256" key="13">
    <source>
        <dbReference type="ARBA" id="ARBA00023221"/>
    </source>
</evidence>
<dbReference type="eggNOG" id="KOG1435">
    <property type="taxonomic scope" value="Eukaryota"/>
</dbReference>
<dbReference type="InterPro" id="IPR001171">
    <property type="entry name" value="ERG24_DHCR-like"/>
</dbReference>
<dbReference type="STRING" id="3055.A8IA67"/>
<keyword evidence="5" id="KW-0521">NADP</keyword>
<dbReference type="GO" id="GO:0016129">
    <property type="term" value="P:phytosteroid biosynthetic process"/>
    <property type="evidence" value="ECO:0007669"/>
    <property type="project" value="UniProtKB-ARBA"/>
</dbReference>
<proteinExistence type="inferred from homology"/>
<evidence type="ECO:0000256" key="4">
    <source>
        <dbReference type="ARBA" id="ARBA00022692"/>
    </source>
</evidence>
<accession>A8IA67</accession>
<comment type="similarity">
    <text evidence="2">Belongs to the ERG4/ERG24 family.</text>
</comment>
<dbReference type="HOGENOM" id="CLU_015631_0_3_1"/>
<dbReference type="RefSeq" id="XP_001701851.1">
    <property type="nucleotide sequence ID" value="XM_001701799.2"/>
</dbReference>
<dbReference type="GeneID" id="5727221"/>
<evidence type="ECO:0000256" key="15">
    <source>
        <dbReference type="ARBA" id="ARBA00060638"/>
    </source>
</evidence>
<organism evidence="19 20">
    <name type="scientific">Chlamydomonas reinhardtii</name>
    <name type="common">Chlamydomonas smithii</name>
    <dbReference type="NCBI Taxonomy" id="3055"/>
    <lineage>
        <taxon>Eukaryota</taxon>
        <taxon>Viridiplantae</taxon>
        <taxon>Chlorophyta</taxon>
        <taxon>core chlorophytes</taxon>
        <taxon>Chlorophyceae</taxon>
        <taxon>CS clade</taxon>
        <taxon>Chlamydomonadales</taxon>
        <taxon>Chlamydomonadaceae</taxon>
        <taxon>Chlamydomonas</taxon>
    </lineage>
</organism>
<dbReference type="FunCoup" id="A8IA67">
    <property type="interactions" value="1386"/>
</dbReference>
<evidence type="ECO:0000256" key="3">
    <source>
        <dbReference type="ARBA" id="ARBA00022516"/>
    </source>
</evidence>
<dbReference type="PROSITE" id="PS51257">
    <property type="entry name" value="PROKAR_LIPOPROTEIN"/>
    <property type="match status" value="1"/>
</dbReference>
<evidence type="ECO:0000256" key="16">
    <source>
        <dbReference type="ARBA" id="ARBA00074394"/>
    </source>
</evidence>
<evidence type="ECO:0000313" key="19">
    <source>
        <dbReference type="EMBL" id="PNW86199.1"/>
    </source>
</evidence>
<dbReference type="Gene3D" id="1.20.120.1630">
    <property type="match status" value="1"/>
</dbReference>